<protein>
    <submittedName>
        <fullName evidence="4">LysM peptidoglycan-binding domain-containing protein</fullName>
    </submittedName>
</protein>
<evidence type="ECO:0000256" key="1">
    <source>
        <dbReference type="SAM" id="MobiDB-lite"/>
    </source>
</evidence>
<evidence type="ECO:0000256" key="2">
    <source>
        <dbReference type="SAM" id="SignalP"/>
    </source>
</evidence>
<dbReference type="EMBL" id="CP031158">
    <property type="protein sequence ID" value="AXG98908.1"/>
    <property type="molecule type" value="Genomic_DNA"/>
</dbReference>
<dbReference type="GO" id="GO:0008932">
    <property type="term" value="F:lytic endotransglycosylase activity"/>
    <property type="evidence" value="ECO:0007669"/>
    <property type="project" value="TreeGrafter"/>
</dbReference>
<dbReference type="PROSITE" id="PS51782">
    <property type="entry name" value="LYSM"/>
    <property type="match status" value="6"/>
</dbReference>
<dbReference type="PANTHER" id="PTHR33734">
    <property type="entry name" value="LYSM DOMAIN-CONTAINING GPI-ANCHORED PROTEIN 2"/>
    <property type="match status" value="1"/>
</dbReference>
<dbReference type="AlphaFoldDB" id="A0A345IGT6"/>
<accession>A0A345IGT6</accession>
<dbReference type="SUPFAM" id="SSF54106">
    <property type="entry name" value="LysM domain"/>
    <property type="match status" value="5"/>
</dbReference>
<feature type="signal peptide" evidence="2">
    <location>
        <begin position="1"/>
        <end position="22"/>
    </location>
</feature>
<feature type="domain" description="LysM" evidence="3">
    <location>
        <begin position="27"/>
        <end position="70"/>
    </location>
</feature>
<dbReference type="Pfam" id="PF09992">
    <property type="entry name" value="NAGPA"/>
    <property type="match status" value="1"/>
</dbReference>
<feature type="compositionally biased region" description="Low complexity" evidence="1">
    <location>
        <begin position="202"/>
        <end position="223"/>
    </location>
</feature>
<evidence type="ECO:0000259" key="3">
    <source>
        <dbReference type="PROSITE" id="PS51782"/>
    </source>
</evidence>
<reference evidence="4 5" key="1">
    <citation type="submission" date="2018-07" db="EMBL/GenBank/DDBJ databases">
        <title>Complete Genome and Methylome Analysis of Deinococcus wulumuqiensis NEB 479.</title>
        <authorList>
            <person name="Fomenkov A."/>
            <person name="Luyten Y."/>
            <person name="Vincze T."/>
            <person name="Anton B.P."/>
            <person name="Clark T."/>
            <person name="Roberts R.J."/>
            <person name="Morgan R.D."/>
        </authorList>
    </citation>
    <scope>NUCLEOTIDE SEQUENCE [LARGE SCALE GENOMIC DNA]</scope>
    <source>
        <strain evidence="4 5">NEB 479</strain>
    </source>
</reference>
<dbReference type="CDD" id="cd00118">
    <property type="entry name" value="LysM"/>
    <property type="match status" value="6"/>
</dbReference>
<feature type="domain" description="LysM" evidence="3">
    <location>
        <begin position="221"/>
        <end position="264"/>
    </location>
</feature>
<dbReference type="PANTHER" id="PTHR33734:SF22">
    <property type="entry name" value="MEMBRANE-BOUND LYTIC MUREIN TRANSGLYCOSYLASE D"/>
    <property type="match status" value="1"/>
</dbReference>
<organism evidence="4 5">
    <name type="scientific">Deinococcus wulumuqiensis</name>
    <dbReference type="NCBI Taxonomy" id="980427"/>
    <lineage>
        <taxon>Bacteria</taxon>
        <taxon>Thermotogati</taxon>
        <taxon>Deinococcota</taxon>
        <taxon>Deinococci</taxon>
        <taxon>Deinococcales</taxon>
        <taxon>Deinococcaceae</taxon>
        <taxon>Deinococcus</taxon>
    </lineage>
</organism>
<keyword evidence="2" id="KW-0732">Signal</keyword>
<feature type="chain" id="PRO_5016997244" evidence="2">
    <location>
        <begin position="23"/>
        <end position="649"/>
    </location>
</feature>
<feature type="region of interest" description="Disordered" evidence="1">
    <location>
        <begin position="78"/>
        <end position="107"/>
    </location>
</feature>
<dbReference type="Pfam" id="PF01476">
    <property type="entry name" value="LysM"/>
    <property type="match status" value="6"/>
</dbReference>
<evidence type="ECO:0000313" key="4">
    <source>
        <dbReference type="EMBL" id="AXG98908.1"/>
    </source>
</evidence>
<feature type="domain" description="LysM" evidence="3">
    <location>
        <begin position="287"/>
        <end position="330"/>
    </location>
</feature>
<feature type="region of interest" description="Disordered" evidence="1">
    <location>
        <begin position="200"/>
        <end position="223"/>
    </location>
</feature>
<dbReference type="InterPro" id="IPR018392">
    <property type="entry name" value="LysM"/>
</dbReference>
<dbReference type="KEGG" id="dwu:DVJ83_06735"/>
<dbReference type="Proteomes" id="UP000253744">
    <property type="component" value="Chromosome"/>
</dbReference>
<dbReference type="Gene3D" id="3.10.350.10">
    <property type="entry name" value="LysM domain"/>
    <property type="match status" value="6"/>
</dbReference>
<dbReference type="SMART" id="SM00257">
    <property type="entry name" value="LysM"/>
    <property type="match status" value="6"/>
</dbReference>
<sequence length="649" mass="68280">MSGRMRCLFLSFILLLPSAASAPVAPQTVVVRPGQTLYRIALQNGLSVAELQRLNGLKSTTIEVGQVLRVRPPLVKLSPAPAQSTPAAPARSAPARPGPKPVPTTYTVRRGDTLTSIGKVVGLRVEQLQRLNGLKSNTLEVGQVLRLTPPPTTYRVQRGDTLAKIGVKVGLRVEQLKRINGLKGDALLIGQVLRLTAPPAPKTTVPKTTVPRTTAPKAPPTTYTVRRGDTLASIGKVVGLRVEQLQRLNGLKGATIEPGQVLRLTAPKPVAAAKPPAKAPTKAASPGTYVVVRGDTLAKIGVKVGLRVEQLQRLNGLKGTTIHVGQVLKLRGPAPAATPARAVPSLPPGTEARLIHRYVRVGLRDSARTLAQTYGVTPEQLRQLNGLRSTGHILPGMRVLVPQRVAVPIPPRPVAAPVTLRQATLLGIAVQVVRVDLRWRNVLVTPVLPGAGLKGGSGATVSALAARSGARAVVNGSYFHPGTYAPAGDIVMHGRLLTWGRIPSALAITPDNRAEIRQGGTGLLGRVLDTSWSGMETVIATGPQIVRGGVVQNRYSSVFRDPAVFGQAARSAIGLAGPRDLLLVTTHAKLSVGQMGQVMQALGARDALLLDGGSSAGLAWNGAAVLNSVRKVSYGIGVFTDYAGKRYSR</sequence>
<dbReference type="FunFam" id="3.10.350.10:FF:000049">
    <property type="entry name" value="Cell wall protein, putative"/>
    <property type="match status" value="4"/>
</dbReference>
<gene>
    <name evidence="4" type="ORF">DVJ83_06735</name>
</gene>
<dbReference type="InterPro" id="IPR036779">
    <property type="entry name" value="LysM_dom_sf"/>
</dbReference>
<feature type="domain" description="LysM" evidence="3">
    <location>
        <begin position="357"/>
        <end position="401"/>
    </location>
</feature>
<feature type="compositionally biased region" description="Low complexity" evidence="1">
    <location>
        <begin position="78"/>
        <end position="95"/>
    </location>
</feature>
<feature type="domain" description="LysM" evidence="3">
    <location>
        <begin position="152"/>
        <end position="195"/>
    </location>
</feature>
<name>A0A345IGT6_9DEIO</name>
<dbReference type="STRING" id="1288484.GCA_000348665_00079"/>
<evidence type="ECO:0000313" key="5">
    <source>
        <dbReference type="Proteomes" id="UP000253744"/>
    </source>
</evidence>
<proteinExistence type="predicted"/>
<feature type="domain" description="LysM" evidence="3">
    <location>
        <begin position="104"/>
        <end position="147"/>
    </location>
</feature>
<dbReference type="InterPro" id="IPR018711">
    <property type="entry name" value="NAGPA"/>
</dbReference>